<evidence type="ECO:0000256" key="5">
    <source>
        <dbReference type="ARBA" id="ARBA00022989"/>
    </source>
</evidence>
<dbReference type="SUPFAM" id="SSF144091">
    <property type="entry name" value="Rhomboid-like"/>
    <property type="match status" value="1"/>
</dbReference>
<keyword evidence="4 8" id="KW-0812">Transmembrane</keyword>
<accession>A0ABN2VZF4</accession>
<dbReference type="EMBL" id="BAAAPE010000008">
    <property type="protein sequence ID" value="GAA2078659.1"/>
    <property type="molecule type" value="Genomic_DNA"/>
</dbReference>
<dbReference type="GO" id="GO:0006508">
    <property type="term" value="P:proteolysis"/>
    <property type="evidence" value="ECO:0007669"/>
    <property type="project" value="UniProtKB-KW"/>
</dbReference>
<sequence length="239" mass="26015">MTYTLIGSCCLIFLIGPASGFSPSYGTGEALREAQSAYFNRWGVVPRTLLSGAVRPLLAPLTALFLHGNWLHLLGNLLFLFVFGGMVEQRMGPARFALFYLCVGYAAMLCYAASHPESAETLVGASGAISGVLGAFLYLFPRTRVTSVFPFLFFLPLRFPAWIVLLFWLTLQWLAVRRDTDGPGVAHLAHVVGFTLGFLYAWLRFRRAAASSRGTTPGPPAGQAGRPTRSARQPPGKPE</sequence>
<keyword evidence="10" id="KW-0645">Protease</keyword>
<evidence type="ECO:0000256" key="6">
    <source>
        <dbReference type="ARBA" id="ARBA00023136"/>
    </source>
</evidence>
<keyword evidence="3" id="KW-0997">Cell inner membrane</keyword>
<reference evidence="10 11" key="1">
    <citation type="journal article" date="2019" name="Int. J. Syst. Evol. Microbiol.">
        <title>The Global Catalogue of Microorganisms (GCM) 10K type strain sequencing project: providing services to taxonomists for standard genome sequencing and annotation.</title>
        <authorList>
            <consortium name="The Broad Institute Genomics Platform"/>
            <consortium name="The Broad Institute Genome Sequencing Center for Infectious Disease"/>
            <person name="Wu L."/>
            <person name="Ma J."/>
        </authorList>
    </citation>
    <scope>NUCLEOTIDE SEQUENCE [LARGE SCALE GENOMIC DNA]</scope>
    <source>
        <strain evidence="10 11">JCM 15478</strain>
    </source>
</reference>
<dbReference type="Proteomes" id="UP001500016">
    <property type="component" value="Unassembled WGS sequence"/>
</dbReference>
<dbReference type="PANTHER" id="PTHR43066">
    <property type="entry name" value="RHOMBOID-RELATED PROTEIN"/>
    <property type="match status" value="1"/>
</dbReference>
<evidence type="ECO:0000256" key="8">
    <source>
        <dbReference type="SAM" id="Phobius"/>
    </source>
</evidence>
<feature type="transmembrane region" description="Helical" evidence="8">
    <location>
        <begin position="121"/>
        <end position="140"/>
    </location>
</feature>
<feature type="transmembrane region" description="Helical" evidence="8">
    <location>
        <begin position="185"/>
        <end position="203"/>
    </location>
</feature>
<feature type="domain" description="Peptidase S54 rhomboid" evidence="9">
    <location>
        <begin position="61"/>
        <end position="206"/>
    </location>
</feature>
<proteinExistence type="predicted"/>
<keyword evidence="5 8" id="KW-1133">Transmembrane helix</keyword>
<dbReference type="PANTHER" id="PTHR43066:SF26">
    <property type="entry name" value="RHOMBOID PROTEASE GLPG"/>
    <property type="match status" value="1"/>
</dbReference>
<dbReference type="InterPro" id="IPR022764">
    <property type="entry name" value="Peptidase_S54_rhomboid_dom"/>
</dbReference>
<evidence type="ECO:0000256" key="2">
    <source>
        <dbReference type="ARBA" id="ARBA00022475"/>
    </source>
</evidence>
<evidence type="ECO:0000259" key="9">
    <source>
        <dbReference type="Pfam" id="PF01694"/>
    </source>
</evidence>
<keyword evidence="6 8" id="KW-0472">Membrane</keyword>
<keyword evidence="11" id="KW-1185">Reference proteome</keyword>
<dbReference type="Gene3D" id="1.20.1540.10">
    <property type="entry name" value="Rhomboid-like"/>
    <property type="match status" value="1"/>
</dbReference>
<keyword evidence="2" id="KW-1003">Cell membrane</keyword>
<evidence type="ECO:0000313" key="11">
    <source>
        <dbReference type="Proteomes" id="UP001500016"/>
    </source>
</evidence>
<evidence type="ECO:0000313" key="10">
    <source>
        <dbReference type="EMBL" id="GAA2078659.1"/>
    </source>
</evidence>
<feature type="transmembrane region" description="Helical" evidence="8">
    <location>
        <begin position="96"/>
        <end position="115"/>
    </location>
</feature>
<gene>
    <name evidence="10" type="ORF">GCM10009801_35700</name>
</gene>
<dbReference type="InterPro" id="IPR035952">
    <property type="entry name" value="Rhomboid-like_sf"/>
</dbReference>
<evidence type="ECO:0000256" key="4">
    <source>
        <dbReference type="ARBA" id="ARBA00022692"/>
    </source>
</evidence>
<comment type="subcellular location">
    <subcellularLocation>
        <location evidence="1">Membrane</location>
        <topology evidence="1">Multi-pass membrane protein</topology>
    </subcellularLocation>
</comment>
<feature type="transmembrane region" description="Helical" evidence="8">
    <location>
        <begin position="152"/>
        <end position="173"/>
    </location>
</feature>
<organism evidence="10 11">
    <name type="scientific">Streptomyces albiaxialis</name>
    <dbReference type="NCBI Taxonomy" id="329523"/>
    <lineage>
        <taxon>Bacteria</taxon>
        <taxon>Bacillati</taxon>
        <taxon>Actinomycetota</taxon>
        <taxon>Actinomycetes</taxon>
        <taxon>Kitasatosporales</taxon>
        <taxon>Streptomycetaceae</taxon>
        <taxon>Streptomyces</taxon>
    </lineage>
</organism>
<keyword evidence="10" id="KW-0378">Hydrolase</keyword>
<feature type="compositionally biased region" description="Low complexity" evidence="7">
    <location>
        <begin position="213"/>
        <end position="228"/>
    </location>
</feature>
<evidence type="ECO:0000256" key="1">
    <source>
        <dbReference type="ARBA" id="ARBA00004141"/>
    </source>
</evidence>
<evidence type="ECO:0000256" key="7">
    <source>
        <dbReference type="SAM" id="MobiDB-lite"/>
    </source>
</evidence>
<feature type="region of interest" description="Disordered" evidence="7">
    <location>
        <begin position="211"/>
        <end position="239"/>
    </location>
</feature>
<comment type="caution">
    <text evidence="10">The sequence shown here is derived from an EMBL/GenBank/DDBJ whole genome shotgun (WGS) entry which is preliminary data.</text>
</comment>
<name>A0ABN2VZF4_9ACTN</name>
<dbReference type="Pfam" id="PF01694">
    <property type="entry name" value="Rhomboid"/>
    <property type="match status" value="1"/>
</dbReference>
<evidence type="ECO:0000256" key="3">
    <source>
        <dbReference type="ARBA" id="ARBA00022519"/>
    </source>
</evidence>
<protein>
    <submittedName>
        <fullName evidence="10">Rhomboid family intramembrane serine protease</fullName>
    </submittedName>
</protein>
<feature type="transmembrane region" description="Helical" evidence="8">
    <location>
        <begin position="57"/>
        <end position="84"/>
    </location>
</feature>
<dbReference type="GO" id="GO:0008233">
    <property type="term" value="F:peptidase activity"/>
    <property type="evidence" value="ECO:0007669"/>
    <property type="project" value="UniProtKB-KW"/>
</dbReference>